<feature type="chain" id="PRO_5011445597" evidence="1">
    <location>
        <begin position="22"/>
        <end position="156"/>
    </location>
</feature>
<organism evidence="2 3">
    <name type="scientific">Deinococcus reticulitermitis</name>
    <dbReference type="NCBI Taxonomy" id="856736"/>
    <lineage>
        <taxon>Bacteria</taxon>
        <taxon>Thermotogati</taxon>
        <taxon>Deinococcota</taxon>
        <taxon>Deinococci</taxon>
        <taxon>Deinococcales</taxon>
        <taxon>Deinococcaceae</taxon>
        <taxon>Deinococcus</taxon>
    </lineage>
</organism>
<evidence type="ECO:0000313" key="3">
    <source>
        <dbReference type="Proteomes" id="UP000199223"/>
    </source>
</evidence>
<reference evidence="3" key="1">
    <citation type="submission" date="2016-10" db="EMBL/GenBank/DDBJ databases">
        <authorList>
            <person name="Varghese N."/>
            <person name="Submissions S."/>
        </authorList>
    </citation>
    <scope>NUCLEOTIDE SEQUENCE [LARGE SCALE GENOMIC DNA]</scope>
    <source>
        <strain evidence="3">CGMCC 1.10218</strain>
    </source>
</reference>
<proteinExistence type="predicted"/>
<feature type="signal peptide" evidence="1">
    <location>
        <begin position="1"/>
        <end position="21"/>
    </location>
</feature>
<accession>A0A1H6ZXZ0</accession>
<dbReference type="RefSeq" id="WP_092264826.1">
    <property type="nucleotide sequence ID" value="NZ_FNZA01000011.1"/>
</dbReference>
<evidence type="ECO:0000256" key="1">
    <source>
        <dbReference type="SAM" id="SignalP"/>
    </source>
</evidence>
<protein>
    <submittedName>
        <fullName evidence="2">Uncharacterized protein</fullName>
    </submittedName>
</protein>
<sequence length="156" mass="16913">MRKLTLLATLALLPCVTFGEASRLSANLKGFTAVCTNAYFEEKNVKSDAVATRLIARMDASLNKAGIPTVPGDCQKGGLKTKKQLNLYYTFVTTGSGKVARATLEGWLDQEGGYREVTLWNNDLFGEGDPGNGSIDAADFLDTLLDAFVEDWDEAH</sequence>
<evidence type="ECO:0000313" key="2">
    <source>
        <dbReference type="EMBL" id="SEJ57506.1"/>
    </source>
</evidence>
<dbReference type="OrthoDB" id="71316at2"/>
<dbReference type="AlphaFoldDB" id="A0A1H6ZXZ0"/>
<name>A0A1H6ZXZ0_9DEIO</name>
<dbReference type="EMBL" id="FNZA01000011">
    <property type="protein sequence ID" value="SEJ57506.1"/>
    <property type="molecule type" value="Genomic_DNA"/>
</dbReference>
<dbReference type="STRING" id="856736.SAMN04488058_1119"/>
<keyword evidence="1" id="KW-0732">Signal</keyword>
<dbReference type="Proteomes" id="UP000199223">
    <property type="component" value="Unassembled WGS sequence"/>
</dbReference>
<keyword evidence="3" id="KW-1185">Reference proteome</keyword>
<gene>
    <name evidence="2" type="ORF">SAMN04488058_1119</name>
</gene>